<proteinExistence type="predicted"/>
<sequence length="335" mass="36023">MTVHVHVDGDGPPLLAELAAVMPAAPALVDRLVAEFAPTAATMATPQAYWVGFNGWLTDRLSGPIMQGAVAVDDVGEQAWAILASSYWGGLELREHWGMPPVFERLGIALSPPFAEVEQGIVTQMTQRLAALRDGGERCLEILPSILREDTPSGPVHGIAYNAGVQVVKTEDPPIGQRRPHRTPRPAAVRINARHFMRVDYDLPTPNYLRVWRSAFERAVAAHPDAYERAIVGEGGQADLRDIWARAVAFGNTTWGGDAQDVWTDAYFDETIRWSSILTFGMEAAGLAAFVAVINQDPAAATAAVLCNALYLGATPGWLIGLLDTGATLPRVVGG</sequence>
<dbReference type="AlphaFoldDB" id="Q0RIG3"/>
<name>Q0RIG3_FRAAA</name>
<dbReference type="HOGENOM" id="CLU_828337_0_0_11"/>
<dbReference type="STRING" id="326424.FRAAL4064"/>
<dbReference type="Proteomes" id="UP000000657">
    <property type="component" value="Chromosome"/>
</dbReference>
<evidence type="ECO:0000313" key="1">
    <source>
        <dbReference type="EMBL" id="CAJ62706.1"/>
    </source>
</evidence>
<keyword evidence="2" id="KW-1185">Reference proteome</keyword>
<dbReference type="EMBL" id="CT573213">
    <property type="protein sequence ID" value="CAJ62706.1"/>
    <property type="molecule type" value="Genomic_DNA"/>
</dbReference>
<gene>
    <name evidence="1" type="ordered locus">FRAAL4064</name>
</gene>
<protein>
    <submittedName>
        <fullName evidence="1">Uncharacterized protein</fullName>
    </submittedName>
</protein>
<organism evidence="1 2">
    <name type="scientific">Frankia alni (strain DSM 45986 / CECT 9034 / ACN14a)</name>
    <dbReference type="NCBI Taxonomy" id="326424"/>
    <lineage>
        <taxon>Bacteria</taxon>
        <taxon>Bacillati</taxon>
        <taxon>Actinomycetota</taxon>
        <taxon>Actinomycetes</taxon>
        <taxon>Frankiales</taxon>
        <taxon>Frankiaceae</taxon>
        <taxon>Frankia</taxon>
    </lineage>
</organism>
<reference evidence="1 2" key="1">
    <citation type="journal article" date="2007" name="Genome Res.">
        <title>Genome characteristics of facultatively symbiotic Frankia sp. strains reflect host range and host plant biogeography.</title>
        <authorList>
            <person name="Normand P."/>
            <person name="Lapierre P."/>
            <person name="Tisa L.S."/>
            <person name="Gogarten J.P."/>
            <person name="Alloisio N."/>
            <person name="Bagnarol E."/>
            <person name="Bassi C.A."/>
            <person name="Berry A.M."/>
            <person name="Bickhart D.M."/>
            <person name="Choisne N."/>
            <person name="Couloux A."/>
            <person name="Cournoyer B."/>
            <person name="Cruveiller S."/>
            <person name="Daubin V."/>
            <person name="Demange N."/>
            <person name="Francino M.P."/>
            <person name="Goltsman E."/>
            <person name="Huang Y."/>
            <person name="Kopp O.R."/>
            <person name="Labarre L."/>
            <person name="Lapidus A."/>
            <person name="Lavire C."/>
            <person name="Marechal J."/>
            <person name="Martinez M."/>
            <person name="Mastronunzio J.E."/>
            <person name="Mullin B.C."/>
            <person name="Niemann J."/>
            <person name="Pujic P."/>
            <person name="Rawnsley T."/>
            <person name="Rouy Z."/>
            <person name="Schenowitz C."/>
            <person name="Sellstedt A."/>
            <person name="Tavares F."/>
            <person name="Tomkins J.P."/>
            <person name="Vallenet D."/>
            <person name="Valverde C."/>
            <person name="Wall L.G."/>
            <person name="Wang Y."/>
            <person name="Medigue C."/>
            <person name="Benson D.R."/>
        </authorList>
    </citation>
    <scope>NUCLEOTIDE SEQUENCE [LARGE SCALE GENOMIC DNA]</scope>
    <source>
        <strain evidence="2">DSM 45986 / CECT 9034 / ACN14a</strain>
    </source>
</reference>
<evidence type="ECO:0000313" key="2">
    <source>
        <dbReference type="Proteomes" id="UP000000657"/>
    </source>
</evidence>
<dbReference type="RefSeq" id="WP_011605194.1">
    <property type="nucleotide sequence ID" value="NC_008278.1"/>
</dbReference>
<accession>Q0RIG3</accession>
<dbReference type="KEGG" id="fal:FRAAL4064"/>